<accession>A0A0E9QPE2</accession>
<organism evidence="1">
    <name type="scientific">Anguilla anguilla</name>
    <name type="common">European freshwater eel</name>
    <name type="synonym">Muraena anguilla</name>
    <dbReference type="NCBI Taxonomy" id="7936"/>
    <lineage>
        <taxon>Eukaryota</taxon>
        <taxon>Metazoa</taxon>
        <taxon>Chordata</taxon>
        <taxon>Craniata</taxon>
        <taxon>Vertebrata</taxon>
        <taxon>Euteleostomi</taxon>
        <taxon>Actinopterygii</taxon>
        <taxon>Neopterygii</taxon>
        <taxon>Teleostei</taxon>
        <taxon>Anguilliformes</taxon>
        <taxon>Anguillidae</taxon>
        <taxon>Anguilla</taxon>
    </lineage>
</organism>
<dbReference type="EMBL" id="GBXM01090544">
    <property type="protein sequence ID" value="JAH18033.1"/>
    <property type="molecule type" value="Transcribed_RNA"/>
</dbReference>
<name>A0A0E9QPE2_ANGAN</name>
<evidence type="ECO:0000313" key="1">
    <source>
        <dbReference type="EMBL" id="JAH18033.1"/>
    </source>
</evidence>
<protein>
    <submittedName>
        <fullName evidence="1">Uncharacterized protein</fullName>
    </submittedName>
</protein>
<reference evidence="1" key="2">
    <citation type="journal article" date="2015" name="Fish Shellfish Immunol.">
        <title>Early steps in the European eel (Anguilla anguilla)-Vibrio vulnificus interaction in the gills: Role of the RtxA13 toxin.</title>
        <authorList>
            <person name="Callol A."/>
            <person name="Pajuelo D."/>
            <person name="Ebbesson L."/>
            <person name="Teles M."/>
            <person name="MacKenzie S."/>
            <person name="Amaro C."/>
        </authorList>
    </citation>
    <scope>NUCLEOTIDE SEQUENCE</scope>
</reference>
<sequence length="33" mass="3645">MMWSVCRALLALTEVTVMEEELCESSLVSPTAD</sequence>
<reference evidence="1" key="1">
    <citation type="submission" date="2014-11" db="EMBL/GenBank/DDBJ databases">
        <authorList>
            <person name="Amaro Gonzalez C."/>
        </authorList>
    </citation>
    <scope>NUCLEOTIDE SEQUENCE</scope>
</reference>
<dbReference type="AlphaFoldDB" id="A0A0E9QPE2"/>
<proteinExistence type="predicted"/>